<proteinExistence type="inferred from homology"/>
<comment type="caution">
    <text evidence="7">The sequence shown here is derived from an EMBL/GenBank/DDBJ whole genome shotgun (WGS) entry which is preliminary data.</text>
</comment>
<comment type="similarity">
    <text evidence="3">Belongs to the SPOT14 family.</text>
</comment>
<dbReference type="PANTHER" id="PTHR14315:SF17">
    <property type="entry name" value="MIP21584P"/>
    <property type="match status" value="1"/>
</dbReference>
<keyword evidence="5" id="KW-0539">Nucleus</keyword>
<evidence type="ECO:0000313" key="8">
    <source>
        <dbReference type="Proteomes" id="UP001329430"/>
    </source>
</evidence>
<feature type="compositionally biased region" description="Acidic residues" evidence="6">
    <location>
        <begin position="155"/>
        <end position="167"/>
    </location>
</feature>
<dbReference type="GO" id="GO:0005829">
    <property type="term" value="C:cytosol"/>
    <property type="evidence" value="ECO:0007669"/>
    <property type="project" value="TreeGrafter"/>
</dbReference>
<feature type="compositionally biased region" description="Low complexity" evidence="6">
    <location>
        <begin position="138"/>
        <end position="154"/>
    </location>
</feature>
<dbReference type="InterPro" id="IPR009786">
    <property type="entry name" value="Spot_14"/>
</dbReference>
<sequence length="217" mass="24563">MNNYSDNISNNVEESRCYFRRLGLHDNSEFSNQSIISAISELVKSITTMDETILVPCRLMDLKVGDEQDRIAPKKHNSKNKNEIQEILNSTDLFDVYNMLNSIKVDLLWGQNLEHDTNKTETPNTQLTVSKGHIRRPSTVSVTSTNSSASIISDSESETGNENDSGIEEPSQVQNQAAMLAQNFRRHLKGLTRCIRQMSDATQYLTLRYQHDIGNPL</sequence>
<dbReference type="GO" id="GO:0046890">
    <property type="term" value="P:regulation of lipid biosynthetic process"/>
    <property type="evidence" value="ECO:0007669"/>
    <property type="project" value="TreeGrafter"/>
</dbReference>
<dbReference type="PANTHER" id="PTHR14315">
    <property type="entry name" value="SPOT14 FAMILY MEMBER"/>
    <property type="match status" value="1"/>
</dbReference>
<feature type="region of interest" description="Disordered" evidence="6">
    <location>
        <begin position="138"/>
        <end position="172"/>
    </location>
</feature>
<evidence type="ECO:0000256" key="1">
    <source>
        <dbReference type="ARBA" id="ARBA00004123"/>
    </source>
</evidence>
<keyword evidence="4" id="KW-0963">Cytoplasm</keyword>
<evidence type="ECO:0000313" key="7">
    <source>
        <dbReference type="EMBL" id="KAK5639711.1"/>
    </source>
</evidence>
<evidence type="ECO:0000256" key="2">
    <source>
        <dbReference type="ARBA" id="ARBA00004496"/>
    </source>
</evidence>
<protein>
    <recommendedName>
        <fullName evidence="9">Mid1-interacting protein 1</fullName>
    </recommendedName>
</protein>
<dbReference type="Pfam" id="PF07084">
    <property type="entry name" value="Spot_14"/>
    <property type="match status" value="1"/>
</dbReference>
<name>A0AAN7ZGK7_9COLE</name>
<keyword evidence="8" id="KW-1185">Reference proteome</keyword>
<dbReference type="Proteomes" id="UP001329430">
    <property type="component" value="Chromosome 9"/>
</dbReference>
<dbReference type="EMBL" id="JAVRBK010000009">
    <property type="protein sequence ID" value="KAK5639711.1"/>
    <property type="molecule type" value="Genomic_DNA"/>
</dbReference>
<evidence type="ECO:0000256" key="5">
    <source>
        <dbReference type="ARBA" id="ARBA00023242"/>
    </source>
</evidence>
<evidence type="ECO:0000256" key="4">
    <source>
        <dbReference type="ARBA" id="ARBA00022490"/>
    </source>
</evidence>
<dbReference type="AlphaFoldDB" id="A0AAN7ZGK7"/>
<reference evidence="7 8" key="1">
    <citation type="journal article" date="2024" name="Insects">
        <title>An Improved Chromosome-Level Genome Assembly of the Firefly Pyrocoelia pectoralis.</title>
        <authorList>
            <person name="Fu X."/>
            <person name="Meyer-Rochow V.B."/>
            <person name="Ballantyne L."/>
            <person name="Zhu X."/>
        </authorList>
    </citation>
    <scope>NUCLEOTIDE SEQUENCE [LARGE SCALE GENOMIC DNA]</scope>
    <source>
        <strain evidence="7">XCY_ONT2</strain>
    </source>
</reference>
<organism evidence="7 8">
    <name type="scientific">Pyrocoelia pectoralis</name>
    <dbReference type="NCBI Taxonomy" id="417401"/>
    <lineage>
        <taxon>Eukaryota</taxon>
        <taxon>Metazoa</taxon>
        <taxon>Ecdysozoa</taxon>
        <taxon>Arthropoda</taxon>
        <taxon>Hexapoda</taxon>
        <taxon>Insecta</taxon>
        <taxon>Pterygota</taxon>
        <taxon>Neoptera</taxon>
        <taxon>Endopterygota</taxon>
        <taxon>Coleoptera</taxon>
        <taxon>Polyphaga</taxon>
        <taxon>Elateriformia</taxon>
        <taxon>Elateroidea</taxon>
        <taxon>Lampyridae</taxon>
        <taxon>Lampyrinae</taxon>
        <taxon>Pyrocoelia</taxon>
    </lineage>
</organism>
<dbReference type="Gene3D" id="6.10.140.1610">
    <property type="match status" value="1"/>
</dbReference>
<evidence type="ECO:0000256" key="6">
    <source>
        <dbReference type="SAM" id="MobiDB-lite"/>
    </source>
</evidence>
<dbReference type="InterPro" id="IPR053719">
    <property type="entry name" value="Lipogen_MT_Stabilize_sf"/>
</dbReference>
<evidence type="ECO:0008006" key="9">
    <source>
        <dbReference type="Google" id="ProtNLM"/>
    </source>
</evidence>
<accession>A0AAN7ZGK7</accession>
<dbReference type="GO" id="GO:0005634">
    <property type="term" value="C:nucleus"/>
    <property type="evidence" value="ECO:0007669"/>
    <property type="project" value="UniProtKB-SubCell"/>
</dbReference>
<evidence type="ECO:0000256" key="3">
    <source>
        <dbReference type="ARBA" id="ARBA00009488"/>
    </source>
</evidence>
<comment type="subcellular location">
    <subcellularLocation>
        <location evidence="2">Cytoplasm</location>
    </subcellularLocation>
    <subcellularLocation>
        <location evidence="1">Nucleus</location>
    </subcellularLocation>
</comment>
<gene>
    <name evidence="7" type="ORF">RI129_012203</name>
</gene>